<dbReference type="Proteomes" id="UP001600650">
    <property type="component" value="Unassembled WGS sequence"/>
</dbReference>
<dbReference type="InterPro" id="IPR036365">
    <property type="entry name" value="PGBD-like_sf"/>
</dbReference>
<proteinExistence type="predicted"/>
<evidence type="ECO:0000313" key="4">
    <source>
        <dbReference type="EMBL" id="MFE7962515.1"/>
    </source>
</evidence>
<feature type="compositionally biased region" description="Low complexity" evidence="1">
    <location>
        <begin position="185"/>
        <end position="197"/>
    </location>
</feature>
<dbReference type="EMBL" id="JBHVBU010000010">
    <property type="protein sequence ID" value="MFE7962515.1"/>
    <property type="molecule type" value="Genomic_DNA"/>
</dbReference>
<evidence type="ECO:0000313" key="5">
    <source>
        <dbReference type="Proteomes" id="UP001600650"/>
    </source>
</evidence>
<gene>
    <name evidence="4" type="ORF">ACFU0X_05600</name>
</gene>
<keyword evidence="2" id="KW-1133">Transmembrane helix</keyword>
<feature type="compositionally biased region" description="Low complexity" evidence="1">
    <location>
        <begin position="88"/>
        <end position="130"/>
    </location>
</feature>
<protein>
    <submittedName>
        <fullName evidence="4">Peptidoglycan-binding protein</fullName>
    </submittedName>
</protein>
<dbReference type="SUPFAM" id="SSF47090">
    <property type="entry name" value="PGBD-like"/>
    <property type="match status" value="1"/>
</dbReference>
<dbReference type="InterPro" id="IPR036366">
    <property type="entry name" value="PGBDSf"/>
</dbReference>
<reference evidence="4 5" key="1">
    <citation type="submission" date="2024-09" db="EMBL/GenBank/DDBJ databases">
        <title>The Natural Products Discovery Center: Release of the First 8490 Sequenced Strains for Exploring Actinobacteria Biosynthetic Diversity.</title>
        <authorList>
            <person name="Kalkreuter E."/>
            <person name="Kautsar S.A."/>
            <person name="Yang D."/>
            <person name="Bader C.D."/>
            <person name="Teijaro C.N."/>
            <person name="Fluegel L."/>
            <person name="Davis C.M."/>
            <person name="Simpson J.R."/>
            <person name="Lauterbach L."/>
            <person name="Steele A.D."/>
            <person name="Gui C."/>
            <person name="Meng S."/>
            <person name="Li G."/>
            <person name="Viehrig K."/>
            <person name="Ye F."/>
            <person name="Su P."/>
            <person name="Kiefer A.F."/>
            <person name="Nichols A."/>
            <person name="Cepeda A.J."/>
            <person name="Yan W."/>
            <person name="Fan B."/>
            <person name="Jiang Y."/>
            <person name="Adhikari A."/>
            <person name="Zheng C.-J."/>
            <person name="Schuster L."/>
            <person name="Cowan T.M."/>
            <person name="Smanski M.J."/>
            <person name="Chevrette M.G."/>
            <person name="De Carvalho L.P.S."/>
            <person name="Shen B."/>
        </authorList>
    </citation>
    <scope>NUCLEOTIDE SEQUENCE [LARGE SCALE GENOMIC DNA]</scope>
    <source>
        <strain evidence="4 5">NPDC057399</strain>
    </source>
</reference>
<name>A0ABW6JAZ0_STRCE</name>
<dbReference type="RefSeq" id="WP_381725328.1">
    <property type="nucleotide sequence ID" value="NZ_JBHVBU010000010.1"/>
</dbReference>
<evidence type="ECO:0000259" key="3">
    <source>
        <dbReference type="Pfam" id="PF01471"/>
    </source>
</evidence>
<keyword evidence="2" id="KW-0472">Membrane</keyword>
<organism evidence="4 5">
    <name type="scientific">Streptomyces cellulosae</name>
    <dbReference type="NCBI Taxonomy" id="1968"/>
    <lineage>
        <taxon>Bacteria</taxon>
        <taxon>Bacillati</taxon>
        <taxon>Actinomycetota</taxon>
        <taxon>Actinomycetes</taxon>
        <taxon>Kitasatosporales</taxon>
        <taxon>Streptomycetaceae</taxon>
        <taxon>Streptomyces</taxon>
    </lineage>
</organism>
<comment type="caution">
    <text evidence="4">The sequence shown here is derived from an EMBL/GenBank/DDBJ whole genome shotgun (WGS) entry which is preliminary data.</text>
</comment>
<accession>A0ABW6JAZ0</accession>
<keyword evidence="2" id="KW-0812">Transmembrane</keyword>
<feature type="compositionally biased region" description="Low complexity" evidence="1">
    <location>
        <begin position="10"/>
        <end position="38"/>
    </location>
</feature>
<dbReference type="Gene3D" id="1.10.101.10">
    <property type="entry name" value="PGBD-like superfamily/PGBD"/>
    <property type="match status" value="1"/>
</dbReference>
<evidence type="ECO:0000256" key="2">
    <source>
        <dbReference type="SAM" id="Phobius"/>
    </source>
</evidence>
<feature type="region of interest" description="Disordered" evidence="1">
    <location>
        <begin position="1"/>
        <end position="206"/>
    </location>
</feature>
<feature type="compositionally biased region" description="Low complexity" evidence="1">
    <location>
        <begin position="259"/>
        <end position="322"/>
    </location>
</feature>
<sequence length="403" mass="39623">MTLKALGPDAATQGRAARDSAAAAGTGAAAHAQATHTGNPDGTGNRASSPGGQQASAAVAGAAGTGAAAHAQATHTGNPDGTGNRASAHGGQQAPADAAGSAEAATSADAPPAARPQAEAGAAAPDATMALRAVRPDGAAPGGTASDDDRTSVLPTPLAPGTAQPNVDDLGLFDDATRPLRAVSAGAPAPRPEAAAPHSRGSRRRRGALIAASGAVVAVLGAAGWASGLFSYETPSRDTAAPDDVRASVPDASSEEPAAEPSSEAPSASPSASASESPSASASGSASPSASASAPSASATASAEPSATPSPGAASSAPAVAPEPEEPVDTAPVLRRGDRGPEVVELQQRLRQVWLYQGDADGRYSRRVEEAVRHYQWRRGINEELGVYGPQTRARLESETRTP</sequence>
<evidence type="ECO:0000256" key="1">
    <source>
        <dbReference type="SAM" id="MobiDB-lite"/>
    </source>
</evidence>
<feature type="region of interest" description="Disordered" evidence="1">
    <location>
        <begin position="232"/>
        <end position="340"/>
    </location>
</feature>
<feature type="compositionally biased region" description="Low complexity" evidence="1">
    <location>
        <begin position="47"/>
        <end position="77"/>
    </location>
</feature>
<dbReference type="Pfam" id="PF01471">
    <property type="entry name" value="PG_binding_1"/>
    <property type="match status" value="1"/>
</dbReference>
<dbReference type="InterPro" id="IPR002477">
    <property type="entry name" value="Peptidoglycan-bd-like"/>
</dbReference>
<feature type="transmembrane region" description="Helical" evidence="2">
    <location>
        <begin position="208"/>
        <end position="232"/>
    </location>
</feature>
<feature type="domain" description="Peptidoglycan binding-like" evidence="3">
    <location>
        <begin position="339"/>
        <end position="396"/>
    </location>
</feature>
<keyword evidence="5" id="KW-1185">Reference proteome</keyword>